<name>A0A0G0M7F3_9BACT</name>
<keyword evidence="1" id="KW-0812">Transmembrane</keyword>
<feature type="transmembrane region" description="Helical" evidence="1">
    <location>
        <begin position="7"/>
        <end position="28"/>
    </location>
</feature>
<protein>
    <submittedName>
        <fullName evidence="2">Regulator of chromosome condensation</fullName>
    </submittedName>
</protein>
<organism evidence="2 3">
    <name type="scientific">Candidatus Falkowbacteria bacterium GW2011_GWE1_38_31</name>
    <dbReference type="NCBI Taxonomy" id="1618638"/>
    <lineage>
        <taxon>Bacteria</taxon>
        <taxon>Candidatus Falkowiibacteriota</taxon>
    </lineage>
</organism>
<keyword evidence="1" id="KW-0472">Membrane</keyword>
<keyword evidence="1" id="KW-1133">Transmembrane helix</keyword>
<dbReference type="Proteomes" id="UP000034022">
    <property type="component" value="Unassembled WGS sequence"/>
</dbReference>
<dbReference type="EMBL" id="LBUU01000012">
    <property type="protein sequence ID" value="KKQ69594.1"/>
    <property type="molecule type" value="Genomic_DNA"/>
</dbReference>
<reference evidence="2 3" key="1">
    <citation type="journal article" date="2015" name="Nature">
        <title>rRNA introns, odd ribosomes, and small enigmatic genomes across a large radiation of phyla.</title>
        <authorList>
            <person name="Brown C.T."/>
            <person name="Hug L.A."/>
            <person name="Thomas B.C."/>
            <person name="Sharon I."/>
            <person name="Castelle C.J."/>
            <person name="Singh A."/>
            <person name="Wilkins M.J."/>
            <person name="Williams K.H."/>
            <person name="Banfield J.F."/>
        </authorList>
    </citation>
    <scope>NUCLEOTIDE SEQUENCE [LARGE SCALE GENOMIC DNA]</scope>
</reference>
<proteinExistence type="predicted"/>
<evidence type="ECO:0000313" key="2">
    <source>
        <dbReference type="EMBL" id="KKQ69594.1"/>
    </source>
</evidence>
<evidence type="ECO:0000313" key="3">
    <source>
        <dbReference type="Proteomes" id="UP000034022"/>
    </source>
</evidence>
<dbReference type="Pfam" id="PF11617">
    <property type="entry name" value="Cu-binding_MopE"/>
    <property type="match status" value="8"/>
</dbReference>
<dbReference type="AlphaFoldDB" id="A0A0G0M7F3"/>
<sequence length="934" mass="99939">MLNKRKVINASLGTTLIFFIVVLFLFVIKNNATVSAQTSAKDAIAIRIVPNIEHYSAMRWYKNQKFTGSPQSLLVDGYGAVRDGRTVYVNVANVSSGDNTIYTNIYLITYNQEAEKATQDIFGNIIKNWKFNTNVSDRGHCRKDNSTVCSLDSECAISDFCDSRKSLIIRDARRLEDLSEIRISLNNFFKEQNRYPLLAAGTYLPNKTISAWPSWREQFRAELGTSISLDPVNQLGKCCPAGAGFSCTAGNDYNPKTCWDENRKIFPTNLPSVLPDSSLVYVYSTDKLGLAYSLCAVLESGLAIGGNQLIGAACPKPCVDMDYDGYGLFANSACVHNIADCDDTNPAVSGGGPEICINGIDDDCDGMIDCNDADCVFDHNCAIVNVCTINGSCDAGETCANCPADCCCGDGSCNNATECPGKAYVCPADCKCGNGHVDCGEECDGGVGCNSDCTLAIATCTDADKDRYIKEATLVSICGNVCGNGTQSCLGNNDCDDNNLNRFPGKAEICDGLDNDCDGLIDEDFTAESCAFLCTFNYNPSRAGSLRCCGNDLNEGGPYEAIESSCTDGKDNDCDGFFDNDSVNLLNPDTDCLSCNAGNSLNESFWYLFNQPDCNQCDNEGDDDGNQSIGCPNFWNAYPGMADKCDQACGTVAATVDCNNYEHGTETKCDGIDNDCDGQIDEGVKTIFYLDSDGDTYGNPSVSGEYCLSTKPVNYVINNSDCDDASASVKPGTVEVCGDSVDNNCDGNVDEGCAMNSYCRDSDRDGFGDLITVVSAPVPPGVDYITDCTDCNDSSPWAKPGGIETCDGLDNDCLNGVDDGCDNDGDRYCDALMLFYNYPLLVCSLTNVANGANGNDCDDNNALRHPGNADICDGVDNDCNPATVDGSGMASYEVGTEITCNDSIDNDCDGDIDNADSDCPNLCIFDFTLPCVLN</sequence>
<dbReference type="InterPro" id="IPR021655">
    <property type="entry name" value="Put_metal-bd"/>
</dbReference>
<comment type="caution">
    <text evidence="2">The sequence shown here is derived from an EMBL/GenBank/DDBJ whole genome shotgun (WGS) entry which is preliminary data.</text>
</comment>
<evidence type="ECO:0000256" key="1">
    <source>
        <dbReference type="SAM" id="Phobius"/>
    </source>
</evidence>
<gene>
    <name evidence="2" type="ORF">US91_C0012G0008</name>
</gene>
<accession>A0A0G0M7F3</accession>